<name>A0A1R4KSR7_9MICO</name>
<evidence type="ECO:0000256" key="2">
    <source>
        <dbReference type="ARBA" id="ARBA00022525"/>
    </source>
</evidence>
<keyword evidence="1" id="KW-0134">Cell wall</keyword>
<evidence type="ECO:0000256" key="5">
    <source>
        <dbReference type="SAM" id="Phobius"/>
    </source>
</evidence>
<keyword evidence="3 6" id="KW-0732">Signal</keyword>
<evidence type="ECO:0000256" key="6">
    <source>
        <dbReference type="SAM" id="SignalP"/>
    </source>
</evidence>
<dbReference type="AlphaFoldDB" id="A0A1R4KSR7"/>
<protein>
    <submittedName>
        <fullName evidence="8">Putative surface-anchored protein</fullName>
    </submittedName>
</protein>
<dbReference type="OrthoDB" id="5380360at2"/>
<dbReference type="NCBIfam" id="NF038134">
    <property type="entry name" value="choice_anch_M"/>
    <property type="match status" value="1"/>
</dbReference>
<feature type="signal peptide" evidence="6">
    <location>
        <begin position="1"/>
        <end position="30"/>
    </location>
</feature>
<evidence type="ECO:0000313" key="8">
    <source>
        <dbReference type="EMBL" id="SJN47094.1"/>
    </source>
</evidence>
<dbReference type="InterPro" id="IPR022435">
    <property type="entry name" value="Surface-anchored_actinobac"/>
</dbReference>
<keyword evidence="5" id="KW-1133">Transmembrane helix</keyword>
<gene>
    <name evidence="8" type="ORF">FM104_15695</name>
</gene>
<evidence type="ECO:0000313" key="9">
    <source>
        <dbReference type="Proteomes" id="UP000196320"/>
    </source>
</evidence>
<evidence type="ECO:0000259" key="7">
    <source>
        <dbReference type="Pfam" id="PF00746"/>
    </source>
</evidence>
<dbReference type="Pfam" id="PF00746">
    <property type="entry name" value="Gram_pos_anchor"/>
    <property type="match status" value="1"/>
</dbReference>
<keyword evidence="5" id="KW-0812">Transmembrane</keyword>
<sequence length="987" mass="103039">MLTSTRLRGGALVGVLALAGGLALPTAAFAAEAPDVKDDPIHLDTGHIDAFNLVLNEDDTARLVLKEDVTGSHVLRTPESVTLAVKSQAFSTNLPSAGVPEGAPAELYHLPLTQDHELIWPGWDSQSVGSVYGSQAKVDIDVTAVDGPGEVFLWTTGQWGGVAPLLTEGWTFPGTIHQDFLAHVHANWGFTQPGTYTLTAHADVTSADGTQTSTSNEATYTFVVAPVPTALSVSGAEDEVAPGAEVTLTAAPSPAEATFSTYAWQTRASAEAEWTTVDGAATSTLTVDAVAGAQYRATVSGGKDYASGSAQPIVVESDPVTISTTGEDPVEQTISIAPLADHYHSGSPIDLQIVADPAVEDGTYRWYLQRTDQDQPVLIDDATGDRHRIPAAEQALNGAEVIAELVQDGTVLATSEAVTIEVDDHGAAPLQKVSVGGIADHYHTGATATLTASVTPASVLSRFEWYVQKEGETAPVLVEGENDATYAFSVTEDLAGAAVIATLTYDNGDSYVESAPVIVKLDDHGHEVPDTDLTISTNRDADDYWVGQTATLTAEQSTPTGLTEHQWLVKLPGADGFAAVDGQTAAEYSFKPTLANSGVQVKVQLLHDGEMHAESAPITITTQQREPVTTLTVTADKESYAAGETAQLTSTQNPQTDESHYHWYVKRAGASDFVWVDQSRDKALAYPVTAEDDGAQLVLRLFDDTHAMIAESEPHTLAVATGGTHPQPITDLSIDGLAAGYHVGETATLTAVQNPATDEDHYHWFIQRSGDADFSVISGAGEATLTHEVAEADAGAQIVAKLYDHDHTLVAESAPVTLTVLPGDPKPATAPSAQTEDALDGVDEGGITASTTTPTAGQVITVQVGEGTEHAGEWVAAWLFSDPVLLGGDWVQVGADGTIAVTIPADTTAEAHRLAVFDADGQLIGWQQLQVAAATSDPGTGAGPAGLPSTGGEINGIVLGTAGMLLVAGMILLLARRRRGADGIVSE</sequence>
<organism evidence="8 9">
    <name type="scientific">Microbacterium esteraromaticum</name>
    <dbReference type="NCBI Taxonomy" id="57043"/>
    <lineage>
        <taxon>Bacteria</taxon>
        <taxon>Bacillati</taxon>
        <taxon>Actinomycetota</taxon>
        <taxon>Actinomycetes</taxon>
        <taxon>Micrococcales</taxon>
        <taxon>Microbacteriaceae</taxon>
        <taxon>Microbacterium</taxon>
    </lineage>
</organism>
<evidence type="ECO:0000256" key="1">
    <source>
        <dbReference type="ARBA" id="ARBA00022512"/>
    </source>
</evidence>
<accession>A0A1R4KSR7</accession>
<keyword evidence="2" id="KW-0964">Secreted</keyword>
<feature type="transmembrane region" description="Helical" evidence="5">
    <location>
        <begin position="954"/>
        <end position="975"/>
    </location>
</feature>
<feature type="domain" description="Gram-positive cocci surface proteins LPxTG" evidence="7">
    <location>
        <begin position="947"/>
        <end position="980"/>
    </location>
</feature>
<dbReference type="EMBL" id="FUKO01000048">
    <property type="protein sequence ID" value="SJN47094.1"/>
    <property type="molecule type" value="Genomic_DNA"/>
</dbReference>
<dbReference type="RefSeq" id="WP_087133149.1">
    <property type="nucleotide sequence ID" value="NZ_FUKO01000048.1"/>
</dbReference>
<feature type="chain" id="PRO_5013159274" evidence="6">
    <location>
        <begin position="31"/>
        <end position="987"/>
    </location>
</feature>
<keyword evidence="4" id="KW-0572">Peptidoglycan-anchor</keyword>
<dbReference type="NCBIfam" id="TIGR01167">
    <property type="entry name" value="LPXTG_anchor"/>
    <property type="match status" value="1"/>
</dbReference>
<proteinExistence type="predicted"/>
<evidence type="ECO:0000256" key="4">
    <source>
        <dbReference type="ARBA" id="ARBA00023088"/>
    </source>
</evidence>
<dbReference type="Proteomes" id="UP000196320">
    <property type="component" value="Unassembled WGS sequence"/>
</dbReference>
<evidence type="ECO:0000256" key="3">
    <source>
        <dbReference type="ARBA" id="ARBA00022729"/>
    </source>
</evidence>
<dbReference type="InterPro" id="IPR019931">
    <property type="entry name" value="LPXTG_anchor"/>
</dbReference>
<keyword evidence="9" id="KW-1185">Reference proteome</keyword>
<reference evidence="8 9" key="1">
    <citation type="submission" date="2017-02" db="EMBL/GenBank/DDBJ databases">
        <authorList>
            <person name="Peterson S.W."/>
        </authorList>
    </citation>
    <scope>NUCLEOTIDE SEQUENCE [LARGE SCALE GENOMIC DNA]</scope>
    <source>
        <strain evidence="8 9">B Mb 05.01</strain>
    </source>
</reference>
<keyword evidence="5" id="KW-0472">Membrane</keyword>
<dbReference type="NCBIfam" id="TIGR03769">
    <property type="entry name" value="P_ac_wall_RPT"/>
    <property type="match status" value="1"/>
</dbReference>